<organism evidence="1 2">
    <name type="scientific">Candidatus Falkowbacteria bacterium CG10_big_fil_rev_8_21_14_0_10_39_9</name>
    <dbReference type="NCBI Taxonomy" id="1974566"/>
    <lineage>
        <taxon>Bacteria</taxon>
        <taxon>Candidatus Falkowiibacteriota</taxon>
    </lineage>
</organism>
<name>A0A2M6WNW5_9BACT</name>
<reference evidence="2" key="1">
    <citation type="submission" date="2017-09" db="EMBL/GenBank/DDBJ databases">
        <title>Depth-based differentiation of microbial function through sediment-hosted aquifers and enrichment of novel symbionts in the deep terrestrial subsurface.</title>
        <authorList>
            <person name="Probst A.J."/>
            <person name="Ladd B."/>
            <person name="Jarett J.K."/>
            <person name="Geller-Mcgrath D.E."/>
            <person name="Sieber C.M.K."/>
            <person name="Emerson J.B."/>
            <person name="Anantharaman K."/>
            <person name="Thomas B.C."/>
            <person name="Malmstrom R."/>
            <person name="Stieglmeier M."/>
            <person name="Klingl A."/>
            <person name="Woyke T."/>
            <person name="Ryan C.M."/>
            <person name="Banfield J.F."/>
        </authorList>
    </citation>
    <scope>NUCLEOTIDE SEQUENCE [LARGE SCALE GENOMIC DNA]</scope>
</reference>
<protein>
    <submittedName>
        <fullName evidence="1">Uncharacterized protein</fullName>
    </submittedName>
</protein>
<gene>
    <name evidence="1" type="ORF">COT98_03835</name>
</gene>
<evidence type="ECO:0000313" key="1">
    <source>
        <dbReference type="EMBL" id="PIT94434.1"/>
    </source>
</evidence>
<comment type="caution">
    <text evidence="1">The sequence shown here is derived from an EMBL/GenBank/DDBJ whole genome shotgun (WGS) entry which is preliminary data.</text>
</comment>
<sequence>MAEISSHNIADLRSALLGKIFSQSSSDFTKNINIRNDPTVFINTKKFFMVCIFFGLQLI</sequence>
<proteinExistence type="predicted"/>
<dbReference type="AlphaFoldDB" id="A0A2M6WNW5"/>
<dbReference type="Proteomes" id="UP000228900">
    <property type="component" value="Unassembled WGS sequence"/>
</dbReference>
<accession>A0A2M6WNW5</accession>
<evidence type="ECO:0000313" key="2">
    <source>
        <dbReference type="Proteomes" id="UP000228900"/>
    </source>
</evidence>
<dbReference type="EMBL" id="PFAQ01000052">
    <property type="protein sequence ID" value="PIT94434.1"/>
    <property type="molecule type" value="Genomic_DNA"/>
</dbReference>